<evidence type="ECO:0000256" key="1">
    <source>
        <dbReference type="ARBA" id="ARBA00022692"/>
    </source>
</evidence>
<gene>
    <name evidence="6" type="ORF">GCM10011335_24220</name>
</gene>
<evidence type="ECO:0000256" key="4">
    <source>
        <dbReference type="SAM" id="Phobius"/>
    </source>
</evidence>
<evidence type="ECO:0000256" key="3">
    <source>
        <dbReference type="ARBA" id="ARBA00023136"/>
    </source>
</evidence>
<evidence type="ECO:0000313" key="7">
    <source>
        <dbReference type="Proteomes" id="UP000613160"/>
    </source>
</evidence>
<dbReference type="RefSeq" id="WP_188850890.1">
    <property type="nucleotide sequence ID" value="NZ_BMJJ01000005.1"/>
</dbReference>
<dbReference type="PANTHER" id="PTHR42910">
    <property type="entry name" value="TRANSPORTER SCO4007-RELATED"/>
    <property type="match status" value="1"/>
</dbReference>
<dbReference type="AlphaFoldDB" id="A0A916XXR8"/>
<protein>
    <submittedName>
        <fullName evidence="6">MFS transporter</fullName>
    </submittedName>
</protein>
<dbReference type="PANTHER" id="PTHR42910:SF1">
    <property type="entry name" value="MAJOR FACILITATOR SUPERFAMILY (MFS) PROFILE DOMAIN-CONTAINING PROTEIN"/>
    <property type="match status" value="1"/>
</dbReference>
<feature type="transmembrane region" description="Helical" evidence="4">
    <location>
        <begin position="314"/>
        <end position="331"/>
    </location>
</feature>
<dbReference type="EMBL" id="BMJJ01000005">
    <property type="protein sequence ID" value="GGD20467.1"/>
    <property type="molecule type" value="Genomic_DNA"/>
</dbReference>
<evidence type="ECO:0000259" key="5">
    <source>
        <dbReference type="PROSITE" id="PS50850"/>
    </source>
</evidence>
<feature type="transmembrane region" description="Helical" evidence="4">
    <location>
        <begin position="375"/>
        <end position="397"/>
    </location>
</feature>
<feature type="transmembrane region" description="Helical" evidence="4">
    <location>
        <begin position="351"/>
        <end position="369"/>
    </location>
</feature>
<dbReference type="Proteomes" id="UP000613160">
    <property type="component" value="Unassembled WGS sequence"/>
</dbReference>
<keyword evidence="3 4" id="KW-0472">Membrane</keyword>
<dbReference type="InterPro" id="IPR020846">
    <property type="entry name" value="MFS_dom"/>
</dbReference>
<dbReference type="Gene3D" id="1.20.1250.20">
    <property type="entry name" value="MFS general substrate transporter like domains"/>
    <property type="match status" value="1"/>
</dbReference>
<feature type="transmembrane region" description="Helical" evidence="4">
    <location>
        <begin position="229"/>
        <end position="250"/>
    </location>
</feature>
<name>A0A916XXR8_9HYPH</name>
<accession>A0A916XXR8</accession>
<feature type="transmembrane region" description="Helical" evidence="4">
    <location>
        <begin position="262"/>
        <end position="283"/>
    </location>
</feature>
<reference evidence="6" key="2">
    <citation type="submission" date="2020-09" db="EMBL/GenBank/DDBJ databases">
        <authorList>
            <person name="Sun Q."/>
            <person name="Zhou Y."/>
        </authorList>
    </citation>
    <scope>NUCLEOTIDE SEQUENCE</scope>
    <source>
        <strain evidence="6">CGMCC 1.15493</strain>
    </source>
</reference>
<evidence type="ECO:0000313" key="6">
    <source>
        <dbReference type="EMBL" id="GGD20467.1"/>
    </source>
</evidence>
<comment type="caution">
    <text evidence="6">The sequence shown here is derived from an EMBL/GenBank/DDBJ whole genome shotgun (WGS) entry which is preliminary data.</text>
</comment>
<keyword evidence="7" id="KW-1185">Reference proteome</keyword>
<dbReference type="GO" id="GO:0022857">
    <property type="term" value="F:transmembrane transporter activity"/>
    <property type="evidence" value="ECO:0007669"/>
    <property type="project" value="InterPro"/>
</dbReference>
<dbReference type="InterPro" id="IPR036259">
    <property type="entry name" value="MFS_trans_sf"/>
</dbReference>
<dbReference type="InterPro" id="IPR011701">
    <property type="entry name" value="MFS"/>
</dbReference>
<dbReference type="SUPFAM" id="SSF103473">
    <property type="entry name" value="MFS general substrate transporter"/>
    <property type="match status" value="1"/>
</dbReference>
<sequence length="403" mass="41063">MPNIPAAAPRLRHAVDGAGLGAGLTVLFAFACGALAANLYYAQPLVGLIGDSVGLDSSAESWIVTASQIGYGAGLIALVPLGDIFVSRKVILATMAANVASLLGLALAPGLFALFALTLVVGVTSAAAQLLVPLAASMAPPERRGSVVGNVMSGLLGGILLARPLSSFLAEYIGWRGVFGASAAVIAALLVAAFFLLPSRQPTATKTYGALIGSLGRLFVDQPLLRRRALYHAAMFASFSLFWTGAPLILLAEPYGFSPSGVALFALSGVLGVFAAPIAGRLADRGHSRTGTIGAMLAAVVGFGLALFGETSLAALVVAGILVDLGVQANLVIGQREIFALDESIRSRLNAVYMATFFAGGAIGSALTSPVLHAFGWKGVCILGLGFPAVALGYFLLGERRPG</sequence>
<dbReference type="Pfam" id="PF07690">
    <property type="entry name" value="MFS_1"/>
    <property type="match status" value="1"/>
</dbReference>
<feature type="domain" description="Major facilitator superfamily (MFS) profile" evidence="5">
    <location>
        <begin position="22"/>
        <end position="401"/>
    </location>
</feature>
<dbReference type="CDD" id="cd17324">
    <property type="entry name" value="MFS_NepI_like"/>
    <property type="match status" value="1"/>
</dbReference>
<dbReference type="PROSITE" id="PS50850">
    <property type="entry name" value="MFS"/>
    <property type="match status" value="1"/>
</dbReference>
<organism evidence="6 7">
    <name type="scientific">Aureimonas glaciei</name>
    <dbReference type="NCBI Taxonomy" id="1776957"/>
    <lineage>
        <taxon>Bacteria</taxon>
        <taxon>Pseudomonadati</taxon>
        <taxon>Pseudomonadota</taxon>
        <taxon>Alphaproteobacteria</taxon>
        <taxon>Hyphomicrobiales</taxon>
        <taxon>Aurantimonadaceae</taxon>
        <taxon>Aureimonas</taxon>
    </lineage>
</organism>
<proteinExistence type="predicted"/>
<keyword evidence="1 4" id="KW-0812">Transmembrane</keyword>
<evidence type="ECO:0000256" key="2">
    <source>
        <dbReference type="ARBA" id="ARBA00022989"/>
    </source>
</evidence>
<reference evidence="6" key="1">
    <citation type="journal article" date="2014" name="Int. J. Syst. Evol. Microbiol.">
        <title>Complete genome sequence of Corynebacterium casei LMG S-19264T (=DSM 44701T), isolated from a smear-ripened cheese.</title>
        <authorList>
            <consortium name="US DOE Joint Genome Institute (JGI-PGF)"/>
            <person name="Walter F."/>
            <person name="Albersmeier A."/>
            <person name="Kalinowski J."/>
            <person name="Ruckert C."/>
        </authorList>
    </citation>
    <scope>NUCLEOTIDE SEQUENCE</scope>
    <source>
        <strain evidence="6">CGMCC 1.15493</strain>
    </source>
</reference>
<feature type="transmembrane region" description="Helical" evidence="4">
    <location>
        <begin position="20"/>
        <end position="41"/>
    </location>
</feature>
<feature type="transmembrane region" description="Helical" evidence="4">
    <location>
        <begin position="177"/>
        <end position="197"/>
    </location>
</feature>
<feature type="transmembrane region" description="Helical" evidence="4">
    <location>
        <begin position="290"/>
        <end position="308"/>
    </location>
</feature>
<feature type="transmembrane region" description="Helical" evidence="4">
    <location>
        <begin position="61"/>
        <end position="81"/>
    </location>
</feature>
<keyword evidence="2 4" id="KW-1133">Transmembrane helix</keyword>